<reference evidence="10 11" key="1">
    <citation type="submission" date="2023-04" db="EMBL/GenBank/DDBJ databases">
        <title>Genome of Basidiobolus ranarum AG-B5.</title>
        <authorList>
            <person name="Stajich J.E."/>
            <person name="Carter-House D."/>
            <person name="Gryganskyi A."/>
        </authorList>
    </citation>
    <scope>NUCLEOTIDE SEQUENCE [LARGE SCALE GENOMIC DNA]</scope>
    <source>
        <strain evidence="10 11">AG-B5</strain>
    </source>
</reference>
<evidence type="ECO:0000256" key="7">
    <source>
        <dbReference type="ARBA" id="ARBA00048109"/>
    </source>
</evidence>
<evidence type="ECO:0000313" key="11">
    <source>
        <dbReference type="Proteomes" id="UP001479436"/>
    </source>
</evidence>
<keyword evidence="4" id="KW-0012">Acyltransferase</keyword>
<evidence type="ECO:0008006" key="12">
    <source>
        <dbReference type="Google" id="ProtNLM"/>
    </source>
</evidence>
<dbReference type="EMBL" id="JASJQH010000224">
    <property type="protein sequence ID" value="KAK9765797.1"/>
    <property type="molecule type" value="Genomic_DNA"/>
</dbReference>
<dbReference type="InterPro" id="IPR045034">
    <property type="entry name" value="O-acyltransferase_WSD1-like"/>
</dbReference>
<evidence type="ECO:0000256" key="2">
    <source>
        <dbReference type="ARBA" id="ARBA00005189"/>
    </source>
</evidence>
<evidence type="ECO:0000256" key="1">
    <source>
        <dbReference type="ARBA" id="ARBA00004771"/>
    </source>
</evidence>
<dbReference type="SUPFAM" id="SSF52777">
    <property type="entry name" value="CoA-dependent acyltransferases"/>
    <property type="match status" value="1"/>
</dbReference>
<keyword evidence="11" id="KW-1185">Reference proteome</keyword>
<evidence type="ECO:0000259" key="9">
    <source>
        <dbReference type="Pfam" id="PF06974"/>
    </source>
</evidence>
<accession>A0ABR2WWG4</accession>
<evidence type="ECO:0000256" key="3">
    <source>
        <dbReference type="ARBA" id="ARBA00022679"/>
    </source>
</evidence>
<evidence type="ECO:0000256" key="6">
    <source>
        <dbReference type="ARBA" id="ARBA00047604"/>
    </source>
</evidence>
<sequence length="449" mass="51064">MSVKSSSGSILNSMDNLYLKINEPQRPSTVLSIWEFSEPLDRNKVLEQHRHLVENFPKFRQVIRDEARFRKVWTNYEEFQLEEHVEWVTLENSSKKEVAEFASEIYSREFDLRKPLWQTHIIEGLENGGCVVIVRAHHAMSDGIGFIYCLLSVTSAGPELRYSSKSHAVSGNLHTSPVRDGLDRIMKALMGILGFVYMLLWELVQMSQVAVFQRKSLQPVDGEPVKKTIYWSEDMSLEEIKFIRRAYNATVNDVLITILNLALRNHLLSEGKLLDKSFLYMIPVNLRKPDDFNPGNEIGIAFFPVDIDSSDPAKLINQIHSRSEMMKRSIEPWVVRWVVAPLVHSSDYCKSLVQWSMAKCHAILTNVPGPSKEISFSGKPIQRYIAVPPTPGPGALGLGILSYNNKVVISCVTDDTEEFQGIAEGVTQQVQLEFENFLKHARLNSLSDQ</sequence>
<comment type="pathway">
    <text evidence="1">Glycerolipid metabolism; triacylglycerol biosynthesis.</text>
</comment>
<evidence type="ECO:0000259" key="8">
    <source>
        <dbReference type="Pfam" id="PF03007"/>
    </source>
</evidence>
<name>A0ABR2WWG4_9FUNG</name>
<comment type="caution">
    <text evidence="10">The sequence shown here is derived from an EMBL/GenBank/DDBJ whole genome shotgun (WGS) entry which is preliminary data.</text>
</comment>
<proteinExistence type="inferred from homology"/>
<comment type="catalytic activity">
    <reaction evidence="6">
        <text>a long chain fatty alcohol + a fatty acyl-CoA = a long-chain alcohol wax ester + CoA</text>
        <dbReference type="Rhea" id="RHEA:38443"/>
        <dbReference type="ChEBI" id="CHEBI:17135"/>
        <dbReference type="ChEBI" id="CHEBI:57287"/>
        <dbReference type="ChEBI" id="CHEBI:77636"/>
        <dbReference type="ChEBI" id="CHEBI:235323"/>
        <dbReference type="EC" id="2.3.1.75"/>
    </reaction>
</comment>
<dbReference type="InterPro" id="IPR009721">
    <property type="entry name" value="O-acyltransferase_WSD1_C"/>
</dbReference>
<feature type="domain" description="O-acyltransferase WSD1-like N-terminal" evidence="8">
    <location>
        <begin position="11"/>
        <end position="254"/>
    </location>
</feature>
<dbReference type="Proteomes" id="UP001479436">
    <property type="component" value="Unassembled WGS sequence"/>
</dbReference>
<dbReference type="PANTHER" id="PTHR31650:SF1">
    <property type="entry name" value="WAX ESTER SYNTHASE_DIACYLGLYCEROL ACYLTRANSFERASE 4-RELATED"/>
    <property type="match status" value="1"/>
</dbReference>
<keyword evidence="3" id="KW-0808">Transferase</keyword>
<evidence type="ECO:0000256" key="5">
    <source>
        <dbReference type="ARBA" id="ARBA00024360"/>
    </source>
</evidence>
<protein>
    <recommendedName>
        <fullName evidence="12">Diacylglycerol O-acyltransferase</fullName>
    </recommendedName>
</protein>
<evidence type="ECO:0000313" key="10">
    <source>
        <dbReference type="EMBL" id="KAK9765797.1"/>
    </source>
</evidence>
<dbReference type="InterPro" id="IPR023213">
    <property type="entry name" value="CAT-like_dom_sf"/>
</dbReference>
<gene>
    <name evidence="10" type="ORF">K7432_005584</name>
</gene>
<dbReference type="Pfam" id="PF06974">
    <property type="entry name" value="WS_DGAT_C"/>
    <property type="match status" value="1"/>
</dbReference>
<dbReference type="PANTHER" id="PTHR31650">
    <property type="entry name" value="O-ACYLTRANSFERASE (WSD1-LIKE) FAMILY PROTEIN"/>
    <property type="match status" value="1"/>
</dbReference>
<comment type="pathway">
    <text evidence="2">Lipid metabolism.</text>
</comment>
<comment type="similarity">
    <text evidence="5">In the N-terminal section; belongs to the long-chain O-acyltransferase family.</text>
</comment>
<dbReference type="Pfam" id="PF03007">
    <property type="entry name" value="WS_DGAT_cat"/>
    <property type="match status" value="1"/>
</dbReference>
<dbReference type="Gene3D" id="3.30.559.10">
    <property type="entry name" value="Chloramphenicol acetyltransferase-like domain"/>
    <property type="match status" value="1"/>
</dbReference>
<feature type="domain" description="O-acyltransferase WSD1 C-terminal" evidence="9">
    <location>
        <begin position="295"/>
        <end position="416"/>
    </location>
</feature>
<dbReference type="InterPro" id="IPR004255">
    <property type="entry name" value="O-acyltransferase_WSD1_N"/>
</dbReference>
<organism evidence="10 11">
    <name type="scientific">Basidiobolus ranarum</name>
    <dbReference type="NCBI Taxonomy" id="34480"/>
    <lineage>
        <taxon>Eukaryota</taxon>
        <taxon>Fungi</taxon>
        <taxon>Fungi incertae sedis</taxon>
        <taxon>Zoopagomycota</taxon>
        <taxon>Entomophthoromycotina</taxon>
        <taxon>Basidiobolomycetes</taxon>
        <taxon>Basidiobolales</taxon>
        <taxon>Basidiobolaceae</taxon>
        <taxon>Basidiobolus</taxon>
    </lineage>
</organism>
<comment type="catalytic activity">
    <reaction evidence="7">
        <text>an acyl-CoA + a 1,2-diacyl-sn-glycerol = a triacyl-sn-glycerol + CoA</text>
        <dbReference type="Rhea" id="RHEA:10868"/>
        <dbReference type="ChEBI" id="CHEBI:17815"/>
        <dbReference type="ChEBI" id="CHEBI:57287"/>
        <dbReference type="ChEBI" id="CHEBI:58342"/>
        <dbReference type="ChEBI" id="CHEBI:64615"/>
        <dbReference type="EC" id="2.3.1.20"/>
    </reaction>
</comment>
<evidence type="ECO:0000256" key="4">
    <source>
        <dbReference type="ARBA" id="ARBA00023315"/>
    </source>
</evidence>